<evidence type="ECO:0000313" key="2">
    <source>
        <dbReference type="EMBL" id="KOX78740.1"/>
    </source>
</evidence>
<evidence type="ECO:0008006" key="4">
    <source>
        <dbReference type="Google" id="ProtNLM"/>
    </source>
</evidence>
<evidence type="ECO:0000313" key="3">
    <source>
        <dbReference type="Proteomes" id="UP000053105"/>
    </source>
</evidence>
<organism evidence="2 3">
    <name type="scientific">Melipona quadrifasciata</name>
    <dbReference type="NCBI Taxonomy" id="166423"/>
    <lineage>
        <taxon>Eukaryota</taxon>
        <taxon>Metazoa</taxon>
        <taxon>Ecdysozoa</taxon>
        <taxon>Arthropoda</taxon>
        <taxon>Hexapoda</taxon>
        <taxon>Insecta</taxon>
        <taxon>Pterygota</taxon>
        <taxon>Neoptera</taxon>
        <taxon>Endopterygota</taxon>
        <taxon>Hymenoptera</taxon>
        <taxon>Apocrita</taxon>
        <taxon>Aculeata</taxon>
        <taxon>Apoidea</taxon>
        <taxon>Anthophila</taxon>
        <taxon>Apidae</taxon>
        <taxon>Melipona</taxon>
    </lineage>
</organism>
<dbReference type="InterPro" id="IPR010512">
    <property type="entry name" value="DUF1091"/>
</dbReference>
<proteinExistence type="predicted"/>
<dbReference type="EMBL" id="KQ435719">
    <property type="protein sequence ID" value="KOX78740.1"/>
    <property type="molecule type" value="Genomic_DNA"/>
</dbReference>
<keyword evidence="3" id="KW-1185">Reference proteome</keyword>
<dbReference type="Proteomes" id="UP000053105">
    <property type="component" value="Unassembled WGS sequence"/>
</dbReference>
<dbReference type="PANTHER" id="PTHR21112:SF0">
    <property type="entry name" value="CHEMOSENSORY PROTEIN A 29A-RELATED"/>
    <property type="match status" value="1"/>
</dbReference>
<dbReference type="PANTHER" id="PTHR21112">
    <property type="entry name" value="CHEMOSENSORY PROTEIN A 29A-RELATED"/>
    <property type="match status" value="1"/>
</dbReference>
<evidence type="ECO:0000256" key="1">
    <source>
        <dbReference type="SAM" id="MobiDB-lite"/>
    </source>
</evidence>
<feature type="region of interest" description="Disordered" evidence="1">
    <location>
        <begin position="1"/>
        <end position="24"/>
    </location>
</feature>
<reference evidence="2 3" key="1">
    <citation type="submission" date="2015-07" db="EMBL/GenBank/DDBJ databases">
        <title>The genome of Melipona quadrifasciata.</title>
        <authorList>
            <person name="Pan H."/>
            <person name="Kapheim K."/>
        </authorList>
    </citation>
    <scope>NUCLEOTIDE SEQUENCE [LARGE SCALE GENOMIC DNA]</scope>
    <source>
        <strain evidence="2">0111107301</strain>
        <tissue evidence="2">Whole body</tissue>
    </source>
</reference>
<gene>
    <name evidence="2" type="ORF">WN51_08499</name>
</gene>
<sequence>MVACKARKNPATSRGIRGTRNSENCPRRKCSPTLRRVGGAIFPDSLIEADYDVILEDVDCSQVNEEYIKTCDFELNYDSTYGASLNTYLEIIKPLPEDVMVKADILTARMGEYSVDLGFHIETNFCEVISDSNSIARPMIKAVNFDDVDNCPPAPGVYQGEDYVIDNMDGLPPSFPNGHYLVNMTLLNKDTTIVHFDIYVRSFAISTAAVDTVNTAIYAEATSRSSHMI</sequence>
<accession>A0A0M9A7D2</accession>
<dbReference type="SMART" id="SM00697">
    <property type="entry name" value="DM8"/>
    <property type="match status" value="1"/>
</dbReference>
<protein>
    <recommendedName>
        <fullName evidence="4">MD-2-related lipid-recognition domain-containing protein</fullName>
    </recommendedName>
</protein>
<dbReference type="AlphaFoldDB" id="A0A0M9A7D2"/>
<name>A0A0M9A7D2_9HYME</name>
<dbReference type="OrthoDB" id="7688248at2759"/>